<dbReference type="RefSeq" id="WP_014822992.1">
    <property type="nucleotide sequence ID" value="NC_018065.1"/>
</dbReference>
<dbReference type="Pfam" id="PF13193">
    <property type="entry name" value="AMP-binding_C"/>
    <property type="match status" value="1"/>
</dbReference>
<accession>F2F6H1</accession>
<reference evidence="4" key="1">
    <citation type="submission" date="2011-04" db="EMBL/GenBank/DDBJ databases">
        <title>Genome sequence of Solibacillus silvestris StLB046.</title>
        <authorList>
            <person name="Morohoshi T."/>
            <person name="Someya N."/>
            <person name="Ikeda T."/>
        </authorList>
    </citation>
    <scope>NUCLEOTIDE SEQUENCE [LARGE SCALE GENOMIC DNA]</scope>
    <source>
        <strain evidence="4">StLB046</strain>
    </source>
</reference>
<proteinExistence type="predicted"/>
<dbReference type="InterPro" id="IPR020845">
    <property type="entry name" value="AMP-binding_CS"/>
</dbReference>
<dbReference type="EMBL" id="AP012157">
    <property type="protein sequence ID" value="BAK15413.1"/>
    <property type="molecule type" value="Genomic_DNA"/>
</dbReference>
<feature type="domain" description="AMP-binding enzyme C-terminal" evidence="2">
    <location>
        <begin position="414"/>
        <end position="487"/>
    </location>
</feature>
<dbReference type="SUPFAM" id="SSF56801">
    <property type="entry name" value="Acetyl-CoA synthetase-like"/>
    <property type="match status" value="1"/>
</dbReference>
<keyword evidence="3" id="KW-0436">Ligase</keyword>
<dbReference type="Proteomes" id="UP000006691">
    <property type="component" value="Chromosome"/>
</dbReference>
<feature type="domain" description="AMP-dependent synthetase/ligase" evidence="1">
    <location>
        <begin position="8"/>
        <end position="364"/>
    </location>
</feature>
<dbReference type="Gene3D" id="3.40.50.12780">
    <property type="entry name" value="N-terminal domain of ligase-like"/>
    <property type="match status" value="1"/>
</dbReference>
<sequence>MNISNLLARHARKYPNQIAVISLGQETTYQQLDEQVNKIAGSLRANGIVKGDKVGIFMPNVKEFVALYFAIQRIGAVVVPINAKFVTREIEYVLNHSDAKAIFVHELIFEQAATIMFNGLKVKTGPVIHDWQSFNQFEAEGNEVVCCDLVEDDLSTLLYTSGTTGNPKGVLLTNRNVLAVSHMIAIEMEVKPESRMLIMMPLTHSAPLNLFLVTAVLVGATAVLTPTFTPDLLIDTVEKYKTTHFFGAPVAYLLTAGSPRIANADLSSMKWWVYGGAPLSEKEVVYIQQQFNTENLVCVYGLTEAGPSGSILHAADHPHKAGSIGKRAPFGTELRVINSLNENVAPGEIGEIILYGEGNMKEYYKNPDETKNIIIDGWVRSGDLARIDEEGYIYIVDRKKDVIISGGVNIYPKEIEDQLLQHDAIFEVAVFGVPHPEWGETVKAVYCAKVPVSEQEIREHLENRLAAFKIPKIYEQVEALPRNASGKILKQQLRGEANASVSQ</sequence>
<reference evidence="3 4" key="2">
    <citation type="journal article" date="2012" name="J. Biosci. Bioeng.">
        <title>Complete genome sequence and characterization of the N-acylhomoserine lactone-degrading gene of the potato leaf-associated Solibacillus silvestris.</title>
        <authorList>
            <person name="Morohoshi T."/>
            <person name="Tominaga Y."/>
            <person name="Someya N."/>
            <person name="Ikeda T."/>
        </authorList>
    </citation>
    <scope>NUCLEOTIDE SEQUENCE [LARGE SCALE GENOMIC DNA]</scope>
    <source>
        <strain evidence="3 4">StLB046</strain>
    </source>
</reference>
<dbReference type="HOGENOM" id="CLU_000022_59_0_9"/>
<dbReference type="PATRIC" id="fig|1002809.3.peg.1001"/>
<dbReference type="Gene3D" id="3.30.300.30">
    <property type="match status" value="1"/>
</dbReference>
<evidence type="ECO:0000259" key="1">
    <source>
        <dbReference type="Pfam" id="PF00501"/>
    </source>
</evidence>
<evidence type="ECO:0000313" key="4">
    <source>
        <dbReference type="Proteomes" id="UP000006691"/>
    </source>
</evidence>
<evidence type="ECO:0000313" key="3">
    <source>
        <dbReference type="EMBL" id="BAK15413.1"/>
    </source>
</evidence>
<organism evidence="3 4">
    <name type="scientific">Solibacillus silvestris (strain StLB046)</name>
    <name type="common">Bacillus silvestris</name>
    <dbReference type="NCBI Taxonomy" id="1002809"/>
    <lineage>
        <taxon>Bacteria</taxon>
        <taxon>Bacillati</taxon>
        <taxon>Bacillota</taxon>
        <taxon>Bacilli</taxon>
        <taxon>Bacillales</taxon>
        <taxon>Caryophanaceae</taxon>
        <taxon>Solibacillus</taxon>
    </lineage>
</organism>
<dbReference type="InterPro" id="IPR025110">
    <property type="entry name" value="AMP-bd_C"/>
</dbReference>
<dbReference type="InterPro" id="IPR000873">
    <property type="entry name" value="AMP-dep_synth/lig_dom"/>
</dbReference>
<dbReference type="PROSITE" id="PS00455">
    <property type="entry name" value="AMP_BINDING"/>
    <property type="match status" value="1"/>
</dbReference>
<dbReference type="InterPro" id="IPR045851">
    <property type="entry name" value="AMP-bd_C_sf"/>
</dbReference>
<keyword evidence="4" id="KW-1185">Reference proteome</keyword>
<dbReference type="KEGG" id="siv:SSIL_0990"/>
<dbReference type="STRING" id="1002809.SSIL_0990"/>
<dbReference type="eggNOG" id="COG0318">
    <property type="taxonomic scope" value="Bacteria"/>
</dbReference>
<dbReference type="Pfam" id="PF00501">
    <property type="entry name" value="AMP-binding"/>
    <property type="match status" value="1"/>
</dbReference>
<evidence type="ECO:0000259" key="2">
    <source>
        <dbReference type="Pfam" id="PF13193"/>
    </source>
</evidence>
<dbReference type="InterPro" id="IPR050237">
    <property type="entry name" value="ATP-dep_AMP-bd_enzyme"/>
</dbReference>
<protein>
    <submittedName>
        <fullName evidence="3">Acyl-CoA synthetase/AMP-acid ligase II</fullName>
    </submittedName>
</protein>
<gene>
    <name evidence="3" type="ordered locus">SSIL_0990</name>
</gene>
<dbReference type="InterPro" id="IPR042099">
    <property type="entry name" value="ANL_N_sf"/>
</dbReference>
<dbReference type="AlphaFoldDB" id="F2F6H1"/>
<name>F2F6H1_SOLSS</name>
<dbReference type="PANTHER" id="PTHR43767:SF1">
    <property type="entry name" value="NONRIBOSOMAL PEPTIDE SYNTHASE PES1 (EUROFUNG)-RELATED"/>
    <property type="match status" value="1"/>
</dbReference>
<dbReference type="GO" id="GO:0016878">
    <property type="term" value="F:acid-thiol ligase activity"/>
    <property type="evidence" value="ECO:0007669"/>
    <property type="project" value="UniProtKB-ARBA"/>
</dbReference>
<dbReference type="PANTHER" id="PTHR43767">
    <property type="entry name" value="LONG-CHAIN-FATTY-ACID--COA LIGASE"/>
    <property type="match status" value="1"/>
</dbReference>